<reference evidence="2" key="1">
    <citation type="journal article" date="2020" name="Fungal Divers.">
        <title>Resolving the Mortierellaceae phylogeny through synthesis of multi-gene phylogenetics and phylogenomics.</title>
        <authorList>
            <person name="Vandepol N."/>
            <person name="Liber J."/>
            <person name="Desiro A."/>
            <person name="Na H."/>
            <person name="Kennedy M."/>
            <person name="Barry K."/>
            <person name="Grigoriev I.V."/>
            <person name="Miller A.N."/>
            <person name="O'Donnell K."/>
            <person name="Stajich J.E."/>
            <person name="Bonito G."/>
        </authorList>
    </citation>
    <scope>NUCLEOTIDE SEQUENCE</scope>
    <source>
        <strain evidence="2">NRRL 2769</strain>
    </source>
</reference>
<feature type="region of interest" description="Disordered" evidence="1">
    <location>
        <begin position="1"/>
        <end position="74"/>
    </location>
</feature>
<feature type="compositionally biased region" description="Basic residues" evidence="1">
    <location>
        <begin position="1"/>
        <end position="11"/>
    </location>
</feature>
<keyword evidence="3" id="KW-1185">Reference proteome</keyword>
<evidence type="ECO:0000256" key="1">
    <source>
        <dbReference type="SAM" id="MobiDB-lite"/>
    </source>
</evidence>
<accession>A0A9P6SXQ7</accession>
<proteinExistence type="predicted"/>
<gene>
    <name evidence="2" type="ORF">BGZ80_002303</name>
</gene>
<sequence length="190" mass="21965">MPPSKRSSHLARAREAKRLKASGTQQEVEQANNYNTTVLEESDATVKKRGPYSGNSRTTVWRKKKQMKSKEDKAPVAPVTPFWINLMNTVKDNEQDDSKVELEDGKDTDETREGSFNVLIASIEERLKLKDIGLDEQNKLQVTLQYYRLRNGGHKRLESGEILCIIYGWKPSWARRVVKWADQWEQEKSQ</sequence>
<organism evidence="2 3">
    <name type="scientific">Entomortierella chlamydospora</name>
    <dbReference type="NCBI Taxonomy" id="101097"/>
    <lineage>
        <taxon>Eukaryota</taxon>
        <taxon>Fungi</taxon>
        <taxon>Fungi incertae sedis</taxon>
        <taxon>Mucoromycota</taxon>
        <taxon>Mortierellomycotina</taxon>
        <taxon>Mortierellomycetes</taxon>
        <taxon>Mortierellales</taxon>
        <taxon>Mortierellaceae</taxon>
        <taxon>Entomortierella</taxon>
    </lineage>
</organism>
<dbReference type="Proteomes" id="UP000703661">
    <property type="component" value="Unassembled WGS sequence"/>
</dbReference>
<evidence type="ECO:0000313" key="2">
    <source>
        <dbReference type="EMBL" id="KAG0009525.1"/>
    </source>
</evidence>
<protein>
    <submittedName>
        <fullName evidence="2">Uncharacterized protein</fullName>
    </submittedName>
</protein>
<dbReference type="EMBL" id="JAAAID010001563">
    <property type="protein sequence ID" value="KAG0009525.1"/>
    <property type="molecule type" value="Genomic_DNA"/>
</dbReference>
<dbReference type="OrthoDB" id="10375449at2759"/>
<feature type="compositionally biased region" description="Polar residues" evidence="1">
    <location>
        <begin position="22"/>
        <end position="39"/>
    </location>
</feature>
<name>A0A9P6SXQ7_9FUNG</name>
<dbReference type="AlphaFoldDB" id="A0A9P6SXQ7"/>
<comment type="caution">
    <text evidence="2">The sequence shown here is derived from an EMBL/GenBank/DDBJ whole genome shotgun (WGS) entry which is preliminary data.</text>
</comment>
<evidence type="ECO:0000313" key="3">
    <source>
        <dbReference type="Proteomes" id="UP000703661"/>
    </source>
</evidence>